<feature type="active site" description="Charge relay system" evidence="5">
    <location>
        <position position="228"/>
    </location>
</feature>
<dbReference type="InterPro" id="IPR054399">
    <property type="entry name" value="Fervidolysin-like_N_prodom"/>
</dbReference>
<dbReference type="InterPro" id="IPR015500">
    <property type="entry name" value="Peptidase_S8_subtilisin-rel"/>
</dbReference>
<dbReference type="SUPFAM" id="SSF52743">
    <property type="entry name" value="Subtilisin-like"/>
    <property type="match status" value="1"/>
</dbReference>
<dbReference type="Proteomes" id="UP000366872">
    <property type="component" value="Unassembled WGS sequence"/>
</dbReference>
<dbReference type="GO" id="GO:0006508">
    <property type="term" value="P:proteolysis"/>
    <property type="evidence" value="ECO:0007669"/>
    <property type="project" value="UniProtKB-KW"/>
</dbReference>
<evidence type="ECO:0000259" key="6">
    <source>
        <dbReference type="Pfam" id="PF00082"/>
    </source>
</evidence>
<name>A0A6C2TVH6_PONDE</name>
<dbReference type="Gene3D" id="3.40.50.200">
    <property type="entry name" value="Peptidase S8/S53 domain"/>
    <property type="match status" value="1"/>
</dbReference>
<comment type="similarity">
    <text evidence="1 5">Belongs to the peptidase S8 family.</text>
</comment>
<evidence type="ECO:0000256" key="5">
    <source>
        <dbReference type="PROSITE-ProRule" id="PRU01240"/>
    </source>
</evidence>
<dbReference type="PANTHER" id="PTHR43806">
    <property type="entry name" value="PEPTIDASE S8"/>
    <property type="match status" value="1"/>
</dbReference>
<feature type="domain" description="Peptidase S8/S53" evidence="6">
    <location>
        <begin position="222"/>
        <end position="419"/>
    </location>
</feature>
<dbReference type="InterPro" id="IPR000209">
    <property type="entry name" value="Peptidase_S8/S53_dom"/>
</dbReference>
<protein>
    <submittedName>
        <fullName evidence="8">Thermophilic serine proteinase</fullName>
    </submittedName>
</protein>
<dbReference type="Pfam" id="PF22148">
    <property type="entry name" value="Fervidolysin_NPro-like"/>
    <property type="match status" value="1"/>
</dbReference>
<dbReference type="InterPro" id="IPR036852">
    <property type="entry name" value="Peptidase_S8/S53_dom_sf"/>
</dbReference>
<evidence type="ECO:0000313" key="8">
    <source>
        <dbReference type="EMBL" id="VGO11583.1"/>
    </source>
</evidence>
<dbReference type="InterPro" id="IPR050131">
    <property type="entry name" value="Peptidase_S8_subtilisin-like"/>
</dbReference>
<evidence type="ECO:0000256" key="4">
    <source>
        <dbReference type="ARBA" id="ARBA00022825"/>
    </source>
</evidence>
<evidence type="ECO:0000259" key="7">
    <source>
        <dbReference type="Pfam" id="PF22148"/>
    </source>
</evidence>
<organism evidence="8 9">
    <name type="scientific">Pontiella desulfatans</name>
    <dbReference type="NCBI Taxonomy" id="2750659"/>
    <lineage>
        <taxon>Bacteria</taxon>
        <taxon>Pseudomonadati</taxon>
        <taxon>Kiritimatiellota</taxon>
        <taxon>Kiritimatiellia</taxon>
        <taxon>Kiritimatiellales</taxon>
        <taxon>Pontiellaceae</taxon>
        <taxon>Pontiella</taxon>
    </lineage>
</organism>
<evidence type="ECO:0000256" key="3">
    <source>
        <dbReference type="ARBA" id="ARBA00022801"/>
    </source>
</evidence>
<evidence type="ECO:0000313" key="9">
    <source>
        <dbReference type="Proteomes" id="UP000366872"/>
    </source>
</evidence>
<dbReference type="Pfam" id="PF00082">
    <property type="entry name" value="Peptidase_S8"/>
    <property type="match status" value="1"/>
</dbReference>
<feature type="domain" description="Fervidolysin-like N-terminal prodomain" evidence="7">
    <location>
        <begin position="114"/>
        <end position="193"/>
    </location>
</feature>
<dbReference type="PANTHER" id="PTHR43806:SF11">
    <property type="entry name" value="CEREVISIN-RELATED"/>
    <property type="match status" value="1"/>
</dbReference>
<feature type="active site" description="Charge relay system" evidence="5">
    <location>
        <position position="260"/>
    </location>
</feature>
<dbReference type="PRINTS" id="PR00723">
    <property type="entry name" value="SUBTILISIN"/>
</dbReference>
<sequence>MLAITTPAATLRIEGEHAWLDAEGAPLSKVLRLFEQRGAEVLIDPALDLGRVSGEWENTKVERLIGQLASPNSYLVEWKRVASPLGDLYQVSRIRIYGKNLSAAQPLSKKSRVLDVVEGKDGVKYIRGEIMVGFGEGATIQDLNQLLRKINGTVVEVIDPPGIYRIKLNEGMSVEEAMAIAMEHPGVETTEPNLAFPSMGNAPLPGMGTGAGMNLNLQPGETAVAVFDSGLDPRYADLPIIRGTYDAVDPSASISDPLGHGTLTALVAAGVITPEGAQAAETGTPVLAIRTFDENGMTSSDTLMRALEFAANSGVQIVNMSWGSDVDSAFMKMAMDYAAQNGMTLFAAAGNEPTGEPIYPAGYDSVIAVGGLNADGSQWEQSNYGDFVDIYAPAKATFNGKGYAGTSIASPFTAGRAAQQ</sequence>
<evidence type="ECO:0000256" key="1">
    <source>
        <dbReference type="ARBA" id="ARBA00011073"/>
    </source>
</evidence>
<accession>A0A6C2TVH6</accession>
<keyword evidence="3 5" id="KW-0378">Hydrolase</keyword>
<gene>
    <name evidence="8" type="ORF">PDESU_00128</name>
</gene>
<dbReference type="AlphaFoldDB" id="A0A6C2TVH6"/>
<feature type="active site" description="Charge relay system" evidence="5">
    <location>
        <position position="407"/>
    </location>
</feature>
<keyword evidence="9" id="KW-1185">Reference proteome</keyword>
<dbReference type="EMBL" id="CAAHFG010000001">
    <property type="protein sequence ID" value="VGO11583.1"/>
    <property type="molecule type" value="Genomic_DNA"/>
</dbReference>
<evidence type="ECO:0000256" key="2">
    <source>
        <dbReference type="ARBA" id="ARBA00022670"/>
    </source>
</evidence>
<keyword evidence="2 5" id="KW-0645">Protease</keyword>
<dbReference type="GO" id="GO:0004252">
    <property type="term" value="F:serine-type endopeptidase activity"/>
    <property type="evidence" value="ECO:0007669"/>
    <property type="project" value="UniProtKB-UniRule"/>
</dbReference>
<reference evidence="8 9" key="1">
    <citation type="submission" date="2019-04" db="EMBL/GenBank/DDBJ databases">
        <authorList>
            <person name="Van Vliet M D."/>
        </authorList>
    </citation>
    <scope>NUCLEOTIDE SEQUENCE [LARGE SCALE GENOMIC DNA]</scope>
    <source>
        <strain evidence="8 9">F1</strain>
    </source>
</reference>
<keyword evidence="4 5" id="KW-0720">Serine protease</keyword>
<dbReference type="PROSITE" id="PS51892">
    <property type="entry name" value="SUBTILASE"/>
    <property type="match status" value="1"/>
</dbReference>
<proteinExistence type="inferred from homology"/>